<sequence>MGDMQGAAMKWTRLSAWLSLGLAACAQPTAAPSLQKEIAVTETERDEAAIRAEMNYRPVKWPLKFKRHNFGARCYDTLYCSIWYGGMESGDERPSVPSSTYGIDYLDNWNGGMSFDNFPPPAEVTWRSRDGLTHKTDIDVAAIFRDELMLHNVPREEISDVPDGRLRTNPSILLEVNDRTIRIYMRARIPTKRLQIPGNPYSDVRYDLILVKTYNY</sequence>
<reference evidence="2 3" key="1">
    <citation type="submission" date="2023-07" db="EMBL/GenBank/DDBJ databases">
        <title>Sorghum-associated microbial communities from plants grown in Nebraska, USA.</title>
        <authorList>
            <person name="Schachtman D."/>
        </authorList>
    </citation>
    <scope>NUCLEOTIDE SEQUENCE [LARGE SCALE GENOMIC DNA]</scope>
    <source>
        <strain evidence="2 3">CC60</strain>
    </source>
</reference>
<accession>A0ABT9T0M0</accession>
<comment type="caution">
    <text evidence="2">The sequence shown here is derived from an EMBL/GenBank/DDBJ whole genome shotgun (WGS) entry which is preliminary data.</text>
</comment>
<feature type="chain" id="PRO_5046077704" description="Peptidoglycan-binding protein CsiV" evidence="1">
    <location>
        <begin position="27"/>
        <end position="216"/>
    </location>
</feature>
<protein>
    <recommendedName>
        <fullName evidence="4">Peptidoglycan-binding protein CsiV</fullName>
    </recommendedName>
</protein>
<evidence type="ECO:0008006" key="4">
    <source>
        <dbReference type="Google" id="ProtNLM"/>
    </source>
</evidence>
<feature type="signal peptide" evidence="1">
    <location>
        <begin position="1"/>
        <end position="26"/>
    </location>
</feature>
<evidence type="ECO:0000256" key="1">
    <source>
        <dbReference type="SAM" id="SignalP"/>
    </source>
</evidence>
<dbReference type="Proteomes" id="UP001237737">
    <property type="component" value="Unassembled WGS sequence"/>
</dbReference>
<keyword evidence="1" id="KW-0732">Signal</keyword>
<proteinExistence type="predicted"/>
<keyword evidence="3" id="KW-1185">Reference proteome</keyword>
<organism evidence="2 3">
    <name type="scientific">Luteibacter jiangsuensis</name>
    <dbReference type="NCBI Taxonomy" id="637577"/>
    <lineage>
        <taxon>Bacteria</taxon>
        <taxon>Pseudomonadati</taxon>
        <taxon>Pseudomonadota</taxon>
        <taxon>Gammaproteobacteria</taxon>
        <taxon>Lysobacterales</taxon>
        <taxon>Rhodanobacteraceae</taxon>
        <taxon>Luteibacter</taxon>
    </lineage>
</organism>
<evidence type="ECO:0000313" key="2">
    <source>
        <dbReference type="EMBL" id="MDQ0010819.1"/>
    </source>
</evidence>
<dbReference type="EMBL" id="JAUSSK010000004">
    <property type="protein sequence ID" value="MDQ0010819.1"/>
    <property type="molecule type" value="Genomic_DNA"/>
</dbReference>
<name>A0ABT9T0M0_9GAMM</name>
<evidence type="ECO:0000313" key="3">
    <source>
        <dbReference type="Proteomes" id="UP001237737"/>
    </source>
</evidence>
<gene>
    <name evidence="2" type="ORF">J2T07_003025</name>
</gene>
<dbReference type="RefSeq" id="WP_306850914.1">
    <property type="nucleotide sequence ID" value="NZ_JAUSSK010000004.1"/>
</dbReference>